<dbReference type="Proteomes" id="UP001497535">
    <property type="component" value="Unassembled WGS sequence"/>
</dbReference>
<name>A0ACB1AZ95_MELEN</name>
<evidence type="ECO:0000313" key="1">
    <source>
        <dbReference type="EMBL" id="CAK5111352.1"/>
    </source>
</evidence>
<reference evidence="1" key="1">
    <citation type="submission" date="2023-11" db="EMBL/GenBank/DDBJ databases">
        <authorList>
            <person name="Poullet M."/>
        </authorList>
    </citation>
    <scope>NUCLEOTIDE SEQUENCE</scope>
    <source>
        <strain evidence="1">E1834</strain>
    </source>
</reference>
<keyword evidence="2" id="KW-1185">Reference proteome</keyword>
<accession>A0ACB1AZ95</accession>
<evidence type="ECO:0000313" key="2">
    <source>
        <dbReference type="Proteomes" id="UP001497535"/>
    </source>
</evidence>
<organism evidence="1 2">
    <name type="scientific">Meloidogyne enterolobii</name>
    <name type="common">Root-knot nematode worm</name>
    <name type="synonym">Meloidogyne mayaguensis</name>
    <dbReference type="NCBI Taxonomy" id="390850"/>
    <lineage>
        <taxon>Eukaryota</taxon>
        <taxon>Metazoa</taxon>
        <taxon>Ecdysozoa</taxon>
        <taxon>Nematoda</taxon>
        <taxon>Chromadorea</taxon>
        <taxon>Rhabditida</taxon>
        <taxon>Tylenchina</taxon>
        <taxon>Tylenchomorpha</taxon>
        <taxon>Tylenchoidea</taxon>
        <taxon>Meloidogynidae</taxon>
        <taxon>Meloidogyninae</taxon>
        <taxon>Meloidogyne</taxon>
    </lineage>
</organism>
<dbReference type="EMBL" id="CAVMJV010000139">
    <property type="protein sequence ID" value="CAK5111352.1"/>
    <property type="molecule type" value="Genomic_DNA"/>
</dbReference>
<proteinExistence type="predicted"/>
<comment type="caution">
    <text evidence="1">The sequence shown here is derived from an EMBL/GenBank/DDBJ whole genome shotgun (WGS) entry which is preliminary data.</text>
</comment>
<sequence length="704" mass="80118">MKIKKCPTCGQQIVKKQDKNVENPPSFVSGDARDVVKFYRHNRTGFLRKVAQTVASVSSLNEKSVSIKPPKSKRRRSYCQVKLPPLEQAVIRLKHLRSLNFINNQIPYVVTSSTCSDKHVLRTHFTSDSLTFEFFNTISPISVGNCSAKFDVFLCGVNSDQRSLHFWEHLLTFVSLVNDKKRQNKVLEIWVPELGNCCDQLLLVVDGCALTCFPIGVKRRKRRMRDLKSQRSDNTLHQFTQLDIQPNGNECVFKVDQTKIDFIGAKRRRLEEDDFNVMNNSGTSNVANDENNENMDLSINSESGKHQQRRIRMLRSSYSGTKFANSSKEHQDETKTSSYPPTLINSKIRLRGTRLIGKWINKQTSMNNNEHGNLNQFNRVFTPIFSSKGIYLNTSIINKNDMSGLADLKNLNYQMIEDINIESSKRASRDSCSILQTKTINPQLSVNNESNVNAKNLSSLSSTKLNNKTNKPVRYAICYFISGSNPSVIQDSALSLADLRQLPQTWKAPVKCLICSRRFNHIWHLAFHLVNLIFFFLVIILIIFQMTNYPSLTFKFYIDAKNDVNDCSSSKNSEKSAQAPSFIIRFSTSNVTNELGKNEANKPMLIFRNKARFMRSSFLQLSNLDVDDKHTIVSSVNSVRDNITVSMPVNSGISFKGVLPFNGSKYVEFSSVGLCSVDCDGGWIRDSYKQAIIILLFFYEKIFL</sequence>
<gene>
    <name evidence="1" type="ORF">MENTE1834_LOCUS44645</name>
</gene>
<protein>
    <submittedName>
        <fullName evidence="1">Uncharacterized protein</fullName>
    </submittedName>
</protein>